<name>A0A7W4IEH8_9PROT</name>
<proteinExistence type="predicted"/>
<dbReference type="AlphaFoldDB" id="A0A7W4IEH8"/>
<organism evidence="2 3">
    <name type="scientific">Gluconacetobacter sacchari</name>
    <dbReference type="NCBI Taxonomy" id="92759"/>
    <lineage>
        <taxon>Bacteria</taxon>
        <taxon>Pseudomonadati</taxon>
        <taxon>Pseudomonadota</taxon>
        <taxon>Alphaproteobacteria</taxon>
        <taxon>Acetobacterales</taxon>
        <taxon>Acetobacteraceae</taxon>
        <taxon>Gluconacetobacter</taxon>
    </lineage>
</organism>
<evidence type="ECO:0000313" key="3">
    <source>
        <dbReference type="Proteomes" id="UP000589085"/>
    </source>
</evidence>
<evidence type="ECO:0000256" key="1">
    <source>
        <dbReference type="SAM" id="SignalP"/>
    </source>
</evidence>
<feature type="chain" id="PRO_5031163839" evidence="1">
    <location>
        <begin position="24"/>
        <end position="154"/>
    </location>
</feature>
<dbReference type="EMBL" id="JABEQJ010000020">
    <property type="protein sequence ID" value="MBB2161393.1"/>
    <property type="molecule type" value="Genomic_DNA"/>
</dbReference>
<protein>
    <submittedName>
        <fullName evidence="2">Uncharacterized protein</fullName>
    </submittedName>
</protein>
<reference evidence="2 3" key="1">
    <citation type="submission" date="2020-04" db="EMBL/GenBank/DDBJ databases">
        <title>Description of novel Gluconacetobacter.</title>
        <authorList>
            <person name="Sombolestani A."/>
        </authorList>
    </citation>
    <scope>NUCLEOTIDE SEQUENCE [LARGE SCALE GENOMIC DNA]</scope>
    <source>
        <strain evidence="2 3">LMG 19747</strain>
    </source>
</reference>
<gene>
    <name evidence="2" type="ORF">HLH48_14635</name>
</gene>
<sequence>MFHRIRTAPILMAVSALCMGGLAACDLVDQRTFDARASRPPVPHYPPRPPAPRPVPPLVDIRAGTPDSQWRPVLAGAVTRALARKPNVLFTVRVLVPAGPTPEREAEAMRRAVATDGQAVAAAIVAAGARPEQVEMAAMSDSTMTIGAVRVYVR</sequence>
<dbReference type="Proteomes" id="UP000589085">
    <property type="component" value="Unassembled WGS sequence"/>
</dbReference>
<dbReference type="RefSeq" id="WP_182998229.1">
    <property type="nucleotide sequence ID" value="NZ_JABEQJ010000020.1"/>
</dbReference>
<accession>A0A7W4IEH8</accession>
<dbReference type="PROSITE" id="PS51257">
    <property type="entry name" value="PROKAR_LIPOPROTEIN"/>
    <property type="match status" value="1"/>
</dbReference>
<keyword evidence="1" id="KW-0732">Signal</keyword>
<comment type="caution">
    <text evidence="2">The sequence shown here is derived from an EMBL/GenBank/DDBJ whole genome shotgun (WGS) entry which is preliminary data.</text>
</comment>
<evidence type="ECO:0000313" key="2">
    <source>
        <dbReference type="EMBL" id="MBB2161393.1"/>
    </source>
</evidence>
<feature type="signal peptide" evidence="1">
    <location>
        <begin position="1"/>
        <end position="23"/>
    </location>
</feature>